<dbReference type="GO" id="GO:0002250">
    <property type="term" value="P:adaptive immune response"/>
    <property type="evidence" value="ECO:0007669"/>
    <property type="project" value="UniProtKB-KW"/>
</dbReference>
<evidence type="ECO:0000256" key="2">
    <source>
        <dbReference type="ARBA" id="ARBA00023130"/>
    </source>
</evidence>
<sequence>MTVKAGQSLSISCKVSGYSLTDSSYATHWIRQPAGKALEWIGYIDSDGDTAYKDSLKNNEEEFMQTLSSSFYIYPSALREEGLLLETDCVKSQTLTESEPAVKKPGESHKLTCTASGFSFSSYAMNWVRQAPGKGLEWVSTISNDGSSYIYYAQSVKGRFTISRDNNKNQLYLQMNSLRAEDTAVYYCARDSHEEEFMQTLSSSFYIYLSALREEGLLLETDCVEGQTLTESEPAVKKPGESHKLTCTFSGFSSTPPISWIRQAPGKELEWVAYINSGSSSIYYAQSVKGRFTISRDNSKSQIYLQMNSLRAEDTAVYYCARDSQRIQCKPPTAFNGASVSVRSRAAVIMKLLATLLMLTALSLSGVQSEIVLTESEPAVKKPGESHKLTCTASGFTFSSYYMNWIRQAPGKGLEWVAMISSGGGGSTYYAQSVQGRFTISRDNSKNQLYLQMNSLRAEDTAVYYCARDSHYATAWIRQPAGKAMEWIGYISSNGGTGYKDSLKSKFSISRDTSTNTVSLQGSSIQTGDTAVYYCARYTQCSKVALEFGEEFMQTLSSSFYIYLSALREEGLLLETDCVQSQTLTESEPAVKKPGESHKLTCTFSGFSSTPDISWVRQAPGKGLEWIVFIRYDSGEIYYSQSVQGRFTISRDNSKNQIYLQMNSLRAEDTAVYYCARDSHSYGTAWIRQPAGKALEWIGVIWSGGSTEYKDSLKNKFSISRDTSSNTVSLQGSSLQTGDTAVYYCARESHEEEFMQTLSSSFYIYLSALREEGLLLETDCVRGQTLTESEPAVKKPGESHKLTCTFSGFSSTPDISWIRQAPGKGLEWVSLISSSGGSTYYAQSVKGRFTISRDNSKSQIYLQMNSLRAEDTAVYYCARYSQRIQCKPPTAFNGASVSVRSRAAVNGTHHEAPNSPADAHSALSLSDIWMSWVRQAPGKGLEWVASNYDSSNVYYAQSVQGRFTISRDDSKNQLYLQMNSLRAEDTAVYYYGHCETLTQPDSMVVKPEQSLSISCKVSYSLSSYYTAWIRQPAGKALEWIGYISSNGGTGFKDSLKNKFSISRDTSTNTVSLQGSSLQTGDTAVYFCARYTQCSKVALELEEEFMQTLSSSFYIYLSALREEGLFSYYMNWIRQAPGKGLEWVAYINSASNDISYAQSVKGRFTISRDNSKSQLYLQMNSLRAEDTAVYYCARDSHPQQPLSPGELRRAAHSSSSSTQTMFPASLLLLLAAASCVQCNVELTQPDSMIVKPGQSLSISCKVSGYSLTDSSYCTDWVRQPVGKALEWIGRVCGSGNVYHKDSLKNKFTVSRDTSSSTVPLQGSSLQTGDTAVYYCARESHEEEFMQTLSSSFYIYLSALREEGLLLETDCVEGQTLTESEPAVKKPGESHKSTCTFSGFSSTPHMHWVRQAPVKGLEWVAYINSDSSNIHYAQSVKGRFTISRDNNKNQLYLQMNSLRAEDTAVYYCARDSQRIQCKPPTAFNGASVSVRSRAAVIMKLLAALLMLTALSLSGVQSEIVLTESEPAVKKPGESHKLTCTASGFTFSSYYMAWVRQAPGKGLEWVAWISSSHAQSVKGIFTISRDNSKSQIYLQMNSLRAEDTAVYYYGHCETLTQPDSMVVKPEQSLSISCKVSYSLSSYATAWIRQPAGKALEWIGVIWEGGSTNYKDSLKNKFTISRDTSSNTVSLQGSSLQTGDTAVYYCARYTQCSKVALELPEQRPRWGRTPAVLMHLCEVLQQAHEGPHTGATHLLF</sequence>
<dbReference type="OrthoDB" id="9945861at2759"/>
<dbReference type="InterPro" id="IPR003599">
    <property type="entry name" value="Ig_sub"/>
</dbReference>
<feature type="domain" description="Ig-like" evidence="4">
    <location>
        <begin position="1222"/>
        <end position="1348"/>
    </location>
</feature>
<comment type="caution">
    <text evidence="5">The sequence shown here is derived from an EMBL/GenBank/DDBJ whole genome shotgun (WGS) entry which is preliminary data.</text>
</comment>
<dbReference type="FunFam" id="2.60.40.10:FF:003074">
    <property type="entry name" value="Immunoglobulin heavy variable 11-1"/>
    <property type="match status" value="5"/>
</dbReference>
<feature type="domain" description="Ig-like" evidence="4">
    <location>
        <begin position="369"/>
        <end position="466"/>
    </location>
</feature>
<dbReference type="SUPFAM" id="SSF48726">
    <property type="entry name" value="Immunoglobulin"/>
    <property type="match status" value="15"/>
</dbReference>
<gene>
    <name evidence="5" type="ORF">JZ751_028810</name>
</gene>
<keyword evidence="2" id="KW-1064">Adaptive immunity</keyword>
<dbReference type="InterPro" id="IPR036179">
    <property type="entry name" value="Ig-like_dom_sf"/>
</dbReference>
<evidence type="ECO:0000256" key="1">
    <source>
        <dbReference type="ARBA" id="ARBA00022859"/>
    </source>
</evidence>
<dbReference type="CDD" id="cd00099">
    <property type="entry name" value="IgV"/>
    <property type="match status" value="3"/>
</dbReference>
<feature type="domain" description="Ig-like" evidence="4">
    <location>
        <begin position="1515"/>
        <end position="1604"/>
    </location>
</feature>
<dbReference type="CDD" id="cd04981">
    <property type="entry name" value="IgV_H"/>
    <property type="match status" value="2"/>
</dbReference>
<dbReference type="EMBL" id="JAFBMS010000089">
    <property type="protein sequence ID" value="KAG9337390.1"/>
    <property type="molecule type" value="Genomic_DNA"/>
</dbReference>
<dbReference type="Proteomes" id="UP000824540">
    <property type="component" value="Unassembled WGS sequence"/>
</dbReference>
<evidence type="ECO:0000313" key="6">
    <source>
        <dbReference type="Proteomes" id="UP000824540"/>
    </source>
</evidence>
<dbReference type="Pfam" id="PF07686">
    <property type="entry name" value="V-set"/>
    <property type="match status" value="13"/>
</dbReference>
<name>A0A8T2NDK6_9TELE</name>
<dbReference type="SMART" id="SM00406">
    <property type="entry name" value="IGv"/>
    <property type="match status" value="15"/>
</dbReference>
<evidence type="ECO:0000313" key="5">
    <source>
        <dbReference type="EMBL" id="KAG9337390.1"/>
    </source>
</evidence>
<keyword evidence="3" id="KW-1280">Immunoglobulin</keyword>
<dbReference type="SMART" id="SM00408">
    <property type="entry name" value="IGc2"/>
    <property type="match status" value="5"/>
</dbReference>
<proteinExistence type="predicted"/>
<organism evidence="5 6">
    <name type="scientific">Albula glossodonta</name>
    <name type="common">roundjaw bonefish</name>
    <dbReference type="NCBI Taxonomy" id="121402"/>
    <lineage>
        <taxon>Eukaryota</taxon>
        <taxon>Metazoa</taxon>
        <taxon>Chordata</taxon>
        <taxon>Craniata</taxon>
        <taxon>Vertebrata</taxon>
        <taxon>Euteleostomi</taxon>
        <taxon>Actinopterygii</taxon>
        <taxon>Neopterygii</taxon>
        <taxon>Teleostei</taxon>
        <taxon>Albuliformes</taxon>
        <taxon>Albulidae</taxon>
        <taxon>Albula</taxon>
    </lineage>
</organism>
<feature type="domain" description="Ig-like" evidence="4">
    <location>
        <begin position="1"/>
        <end position="32"/>
    </location>
</feature>
<dbReference type="Gene3D" id="2.60.40.10">
    <property type="entry name" value="Immunoglobulins"/>
    <property type="match status" value="15"/>
</dbReference>
<feature type="domain" description="Ig-like" evidence="4">
    <location>
        <begin position="1624"/>
        <end position="1702"/>
    </location>
</feature>
<dbReference type="InterPro" id="IPR013783">
    <property type="entry name" value="Ig-like_fold"/>
</dbReference>
<feature type="domain" description="Ig-like" evidence="4">
    <location>
        <begin position="1009"/>
        <end position="1087"/>
    </location>
</feature>
<feature type="domain" description="Ig-like" evidence="4">
    <location>
        <begin position="1386"/>
        <end position="1487"/>
    </location>
</feature>
<reference evidence="5" key="1">
    <citation type="thesis" date="2021" institute="BYU ScholarsArchive" country="Provo, UT, USA">
        <title>Applications of and Algorithms for Genome Assembly and Genomic Analyses with an Emphasis on Marine Teleosts.</title>
        <authorList>
            <person name="Pickett B.D."/>
        </authorList>
    </citation>
    <scope>NUCLEOTIDE SEQUENCE</scope>
    <source>
        <strain evidence="5">HI-2016</strain>
    </source>
</reference>
<feature type="domain" description="Ig-like" evidence="4">
    <location>
        <begin position="75"/>
        <end position="202"/>
    </location>
</feature>
<protein>
    <recommendedName>
        <fullName evidence="4">Ig-like domain-containing protein</fullName>
    </recommendedName>
</protein>
<feature type="domain" description="Ig-like" evidence="4">
    <location>
        <begin position="797"/>
        <end position="877"/>
    </location>
</feature>
<evidence type="ECO:0000259" key="4">
    <source>
        <dbReference type="PROSITE" id="PS50835"/>
    </source>
</evidence>
<feature type="domain" description="Ig-like" evidence="4">
    <location>
        <begin position="240"/>
        <end position="341"/>
    </location>
</feature>
<dbReference type="GO" id="GO:0005576">
    <property type="term" value="C:extracellular region"/>
    <property type="evidence" value="ECO:0007669"/>
    <property type="project" value="UniProtKB-ARBA"/>
</dbReference>
<keyword evidence="1" id="KW-0391">Immunity</keyword>
<evidence type="ECO:0000256" key="3">
    <source>
        <dbReference type="ARBA" id="ARBA00043265"/>
    </source>
</evidence>
<dbReference type="InterPro" id="IPR050199">
    <property type="entry name" value="IgHV"/>
</dbReference>
<dbReference type="InterPro" id="IPR007110">
    <property type="entry name" value="Ig-like_dom"/>
</dbReference>
<dbReference type="InterPro" id="IPR003598">
    <property type="entry name" value="Ig_sub2"/>
</dbReference>
<accession>A0A8T2NDK6</accession>
<dbReference type="PROSITE" id="PS50835">
    <property type="entry name" value="IG_LIKE"/>
    <property type="match status" value="11"/>
</dbReference>
<dbReference type="SMART" id="SM00409">
    <property type="entry name" value="IG"/>
    <property type="match status" value="11"/>
</dbReference>
<dbReference type="GO" id="GO:0019814">
    <property type="term" value="C:immunoglobulin complex"/>
    <property type="evidence" value="ECO:0007669"/>
    <property type="project" value="UniProtKB-KW"/>
</dbReference>
<dbReference type="PANTHER" id="PTHR23266">
    <property type="entry name" value="IMMUNOGLOBULIN HEAVY CHAIN"/>
    <property type="match status" value="1"/>
</dbReference>
<keyword evidence="6" id="KW-1185">Reference proteome</keyword>
<feature type="domain" description="Ig-like" evidence="4">
    <location>
        <begin position="595"/>
        <end position="675"/>
    </location>
</feature>
<dbReference type="FunFam" id="2.60.40.10:FF:001532">
    <property type="entry name" value="Immunoglobulin heavy variable 1-3"/>
    <property type="match status" value="2"/>
</dbReference>
<dbReference type="InterPro" id="IPR013106">
    <property type="entry name" value="Ig_V-set"/>
</dbReference>